<keyword evidence="4" id="KW-0472">Membrane</keyword>
<evidence type="ECO:0000256" key="3">
    <source>
        <dbReference type="ARBA" id="ARBA00023002"/>
    </source>
</evidence>
<protein>
    <submittedName>
        <fullName evidence="5">Short chain dehydrogenase reductase</fullName>
    </submittedName>
</protein>
<dbReference type="SUPFAM" id="SSF51735">
    <property type="entry name" value="NAD(P)-binding Rossmann-fold domains"/>
    <property type="match status" value="1"/>
</dbReference>
<dbReference type="RefSeq" id="XP_014173398.1">
    <property type="nucleotide sequence ID" value="XM_014317923.1"/>
</dbReference>
<dbReference type="GO" id="GO:0016491">
    <property type="term" value="F:oxidoreductase activity"/>
    <property type="evidence" value="ECO:0007669"/>
    <property type="project" value="UniProtKB-KW"/>
</dbReference>
<keyword evidence="4" id="KW-0812">Transmembrane</keyword>
<keyword evidence="2" id="KW-0521">NADP</keyword>
<dbReference type="EMBL" id="GL629765">
    <property type="protein sequence ID" value="EFX03916.1"/>
    <property type="molecule type" value="Genomic_DNA"/>
</dbReference>
<gene>
    <name evidence="5" type="ORF">CMQ_844</name>
</gene>
<reference evidence="5 6" key="1">
    <citation type="journal article" date="2011" name="Proc. Natl. Acad. Sci. U.S.A.">
        <title>Genome and transcriptome analyses of the mountain pine beetle-fungal symbiont Grosmannia clavigera, a lodgepole pine pathogen.</title>
        <authorList>
            <person name="DiGuistini S."/>
            <person name="Wang Y."/>
            <person name="Liao N.Y."/>
            <person name="Taylor G."/>
            <person name="Tanguay P."/>
            <person name="Feau N."/>
            <person name="Henrissat B."/>
            <person name="Chan S.K."/>
            <person name="Hesse-Orce U."/>
            <person name="Alamouti S.M."/>
            <person name="Tsui C.K.M."/>
            <person name="Docking R.T."/>
            <person name="Levasseur A."/>
            <person name="Haridas S."/>
            <person name="Robertson G."/>
            <person name="Birol I."/>
            <person name="Holt R.A."/>
            <person name="Marra M.A."/>
            <person name="Hamelin R.C."/>
            <person name="Hirst M."/>
            <person name="Jones S.J.M."/>
            <person name="Bohlmann J."/>
            <person name="Breuil C."/>
        </authorList>
    </citation>
    <scope>NUCLEOTIDE SEQUENCE [LARGE SCALE GENOMIC DNA]</scope>
    <source>
        <strain evidence="6">kw1407 / UAMH 11150</strain>
    </source>
</reference>
<dbReference type="eggNOG" id="ENOG502SIT2">
    <property type="taxonomic scope" value="Eukaryota"/>
</dbReference>
<dbReference type="InParanoid" id="F0XEF6"/>
<dbReference type="PANTHER" id="PTHR24320:SF252">
    <property type="entry name" value="DEHYDROGENASE_REDUCTASE FAMILY PROTEIN, PUTATIVE (AFU_ORTHOLOGUE AFUA_3G08550)-RELATED"/>
    <property type="match status" value="1"/>
</dbReference>
<dbReference type="HOGENOM" id="CLU_010194_44_4_1"/>
<proteinExistence type="inferred from homology"/>
<dbReference type="Pfam" id="PF00106">
    <property type="entry name" value="adh_short"/>
    <property type="match status" value="1"/>
</dbReference>
<dbReference type="Gene3D" id="3.40.50.720">
    <property type="entry name" value="NAD(P)-binding Rossmann-like Domain"/>
    <property type="match status" value="1"/>
</dbReference>
<keyword evidence="3" id="KW-0560">Oxidoreductase</keyword>
<accession>F0XEF6</accession>
<keyword evidence="6" id="KW-1185">Reference proteome</keyword>
<organism evidence="6">
    <name type="scientific">Grosmannia clavigera (strain kw1407 / UAMH 11150)</name>
    <name type="common">Blue stain fungus</name>
    <name type="synonym">Graphiocladiella clavigera</name>
    <dbReference type="NCBI Taxonomy" id="655863"/>
    <lineage>
        <taxon>Eukaryota</taxon>
        <taxon>Fungi</taxon>
        <taxon>Dikarya</taxon>
        <taxon>Ascomycota</taxon>
        <taxon>Pezizomycotina</taxon>
        <taxon>Sordariomycetes</taxon>
        <taxon>Sordariomycetidae</taxon>
        <taxon>Ophiostomatales</taxon>
        <taxon>Ophiostomataceae</taxon>
        <taxon>Leptographium</taxon>
    </lineage>
</organism>
<dbReference type="OrthoDB" id="542013at2759"/>
<dbReference type="InterPro" id="IPR002347">
    <property type="entry name" value="SDR_fam"/>
</dbReference>
<evidence type="ECO:0000256" key="2">
    <source>
        <dbReference type="ARBA" id="ARBA00022857"/>
    </source>
</evidence>
<dbReference type="InterPro" id="IPR036291">
    <property type="entry name" value="NAD(P)-bd_dom_sf"/>
</dbReference>
<name>F0XEF6_GROCL</name>
<keyword evidence="4" id="KW-1133">Transmembrane helix</keyword>
<feature type="transmembrane region" description="Helical" evidence="4">
    <location>
        <begin position="6"/>
        <end position="30"/>
    </location>
</feature>
<comment type="similarity">
    <text evidence="1">Belongs to the short-chain dehydrogenases/reductases (SDR) family.</text>
</comment>
<evidence type="ECO:0000313" key="6">
    <source>
        <dbReference type="Proteomes" id="UP000007796"/>
    </source>
</evidence>
<evidence type="ECO:0000256" key="1">
    <source>
        <dbReference type="ARBA" id="ARBA00006484"/>
    </source>
</evidence>
<sequence>MDTTLVVGVVVTAATALLAYGLPLFLAEYFPWQLLWAQRSGRPTVTTASYGGRTAMVTGANGAYGSRAATLFAQHGIGTLVLVDVHDCADVKRQIEAGLRAEGKPVPTILVWQIDMMTFSGCQALAAKARTLQHLDHVLLTAGILAFHRRESPEDWETSIQVNFLSTALIALLLLPLLKSSPGNPEPPVLTFTTSFGVYPSSFTMGLPRSPHASYLKRLSSNRDGMEQAHQYGRSKALLLYFARELAARIANANYAGRIGRVTITSADPGSAWTPLTNPNQSKLIPRLIMNISARDPLIGATALVNGASAPGSAHGEILHDFDAVSYPPFMNRPSGRIAQQRVWEEARREFEAKVPEVAAVFGTLDEE</sequence>
<evidence type="ECO:0000256" key="4">
    <source>
        <dbReference type="SAM" id="Phobius"/>
    </source>
</evidence>
<evidence type="ECO:0000313" key="5">
    <source>
        <dbReference type="EMBL" id="EFX03916.1"/>
    </source>
</evidence>
<dbReference type="PANTHER" id="PTHR24320">
    <property type="entry name" value="RETINOL DEHYDROGENASE"/>
    <property type="match status" value="1"/>
</dbReference>
<dbReference type="GeneID" id="25981968"/>
<dbReference type="STRING" id="655863.F0XEF6"/>
<dbReference type="Proteomes" id="UP000007796">
    <property type="component" value="Unassembled WGS sequence"/>
</dbReference>
<dbReference type="AlphaFoldDB" id="F0XEF6"/>